<keyword evidence="10" id="KW-1185">Reference proteome</keyword>
<dbReference type="RefSeq" id="WP_054930288.1">
    <property type="nucleotide sequence ID" value="NZ_CADFFM010000002.1"/>
</dbReference>
<dbReference type="SUPFAM" id="SSF52540">
    <property type="entry name" value="P-loop containing nucleoside triphosphate hydrolases"/>
    <property type="match status" value="1"/>
</dbReference>
<dbReference type="InterPro" id="IPR003593">
    <property type="entry name" value="AAA+_ATPase"/>
</dbReference>
<feature type="domain" description="Sigma-54 factor interaction" evidence="6">
    <location>
        <begin position="137"/>
        <end position="369"/>
    </location>
</feature>
<dbReference type="GO" id="GO:0006355">
    <property type="term" value="P:regulation of DNA-templated transcription"/>
    <property type="evidence" value="ECO:0007669"/>
    <property type="project" value="InterPro"/>
</dbReference>
<keyword evidence="4" id="KW-0238">DNA-binding</keyword>
<keyword evidence="3" id="KW-0805">Transcription regulation</keyword>
<dbReference type="InterPro" id="IPR025944">
    <property type="entry name" value="Sigma_54_int_dom_CS"/>
</dbReference>
<dbReference type="GO" id="GO:0005524">
    <property type="term" value="F:ATP binding"/>
    <property type="evidence" value="ECO:0007669"/>
    <property type="project" value="UniProtKB-KW"/>
</dbReference>
<dbReference type="InterPro" id="IPR025943">
    <property type="entry name" value="Sigma_54_int_dom_ATP-bd_2"/>
</dbReference>
<dbReference type="SUPFAM" id="SSF46689">
    <property type="entry name" value="Homeodomain-like"/>
    <property type="match status" value="1"/>
</dbReference>
<keyword evidence="1" id="KW-0547">Nucleotide-binding</keyword>
<reference evidence="8 9" key="1">
    <citation type="journal article" date="2014" name="Genome Announc.">
        <title>Draft Genome Sequence of the Haloacid-Degrading Burkholderia caribensis Strain MBA4.</title>
        <authorList>
            <person name="Pan Y."/>
            <person name="Kong K.F."/>
            <person name="Tsang J.S."/>
        </authorList>
    </citation>
    <scope>NUCLEOTIDE SEQUENCE [LARGE SCALE GENOMIC DNA]</scope>
    <source>
        <strain evidence="8 9">852011</strain>
    </source>
</reference>
<dbReference type="Pfam" id="PF02954">
    <property type="entry name" value="HTH_8"/>
    <property type="match status" value="1"/>
</dbReference>
<dbReference type="OrthoDB" id="9761705at2"/>
<dbReference type="PANTHER" id="PTHR32071:SF57">
    <property type="entry name" value="C4-DICARBOXYLATE TRANSPORT TRANSCRIPTIONAL REGULATORY PROTEIN DCTD"/>
    <property type="match status" value="1"/>
</dbReference>
<dbReference type="Proteomes" id="UP001462961">
    <property type="component" value="Unassembled WGS sequence"/>
</dbReference>
<name>A0A9Q6S2R9_9BURK</name>
<dbReference type="Gene3D" id="3.40.50.300">
    <property type="entry name" value="P-loop containing nucleotide triphosphate hydrolases"/>
    <property type="match status" value="1"/>
</dbReference>
<dbReference type="CDD" id="cd00009">
    <property type="entry name" value="AAA"/>
    <property type="match status" value="1"/>
</dbReference>
<evidence type="ECO:0000256" key="5">
    <source>
        <dbReference type="ARBA" id="ARBA00023163"/>
    </source>
</evidence>
<dbReference type="PRINTS" id="PR01590">
    <property type="entry name" value="HTHFIS"/>
</dbReference>
<evidence type="ECO:0000256" key="1">
    <source>
        <dbReference type="ARBA" id="ARBA00022741"/>
    </source>
</evidence>
<dbReference type="InterPro" id="IPR009057">
    <property type="entry name" value="Homeodomain-like_sf"/>
</dbReference>
<evidence type="ECO:0000313" key="9">
    <source>
        <dbReference type="Proteomes" id="UP000509548"/>
    </source>
</evidence>
<evidence type="ECO:0000256" key="2">
    <source>
        <dbReference type="ARBA" id="ARBA00022840"/>
    </source>
</evidence>
<dbReference type="InterPro" id="IPR002078">
    <property type="entry name" value="Sigma_54_int"/>
</dbReference>
<proteinExistence type="predicted"/>
<evidence type="ECO:0000313" key="10">
    <source>
        <dbReference type="Proteomes" id="UP001462961"/>
    </source>
</evidence>
<dbReference type="Proteomes" id="UP000509548">
    <property type="component" value="Chromosome 1"/>
</dbReference>
<reference evidence="8" key="2">
    <citation type="submission" date="2016-06" db="EMBL/GenBank/DDBJ databases">
        <authorList>
            <person name="Huang P."/>
            <person name="Jiang X."/>
            <person name="Liu X."/>
        </authorList>
    </citation>
    <scope>NUCLEOTIDE SEQUENCE</scope>
    <source>
        <strain evidence="8">852011</strain>
    </source>
</reference>
<dbReference type="SMART" id="SM00382">
    <property type="entry name" value="AAA"/>
    <property type="match status" value="1"/>
</dbReference>
<accession>A0A9Q6S2R9</accession>
<dbReference type="EMBL" id="JAYLVJ010000023">
    <property type="protein sequence ID" value="MEO1756125.1"/>
    <property type="molecule type" value="Genomic_DNA"/>
</dbReference>
<dbReference type="PROSITE" id="PS50045">
    <property type="entry name" value="SIGMA54_INTERACT_4"/>
    <property type="match status" value="1"/>
</dbReference>
<dbReference type="InterPro" id="IPR027417">
    <property type="entry name" value="P-loop_NTPase"/>
</dbReference>
<keyword evidence="2" id="KW-0067">ATP-binding</keyword>
<dbReference type="AlphaFoldDB" id="A0A9Q6S2R9"/>
<dbReference type="InterPro" id="IPR025662">
    <property type="entry name" value="Sigma_54_int_dom_ATP-bd_1"/>
</dbReference>
<dbReference type="PROSITE" id="PS00676">
    <property type="entry name" value="SIGMA54_INTERACT_2"/>
    <property type="match status" value="1"/>
</dbReference>
<dbReference type="PROSITE" id="PS00675">
    <property type="entry name" value="SIGMA54_INTERACT_1"/>
    <property type="match status" value="1"/>
</dbReference>
<evidence type="ECO:0000256" key="4">
    <source>
        <dbReference type="ARBA" id="ARBA00023125"/>
    </source>
</evidence>
<dbReference type="GO" id="GO:0043565">
    <property type="term" value="F:sequence-specific DNA binding"/>
    <property type="evidence" value="ECO:0007669"/>
    <property type="project" value="InterPro"/>
</dbReference>
<dbReference type="EMBL" id="CP015958">
    <property type="protein sequence ID" value="QLB63745.1"/>
    <property type="molecule type" value="Genomic_DNA"/>
</dbReference>
<sequence length="463" mass="51286">MRATTKIEELDLYVWEGKADIVDRVARCMASFEVEVIRADDVAISLERTSARPSLALISVSVIDTAGFAVRDLQATHGMPVIWVGAAPRDHDPAMYPAEYSHVLPLDFTCAELRSMVTKLVVQLRAHSAQTLEPSALVANSECMQALLHEVDTFADCETSVLVHGETGVGKERIAQLLHEKHSRYGRGPFIAVNCGAIPDGLFESLFFGHSKGSFTGAVGAHKGYFEQADGGTLFLDEIGDLPLYQQVKLLRVLEDSAVTRIGSATPVKLDFRLVAATNRHLPQLVKDGTFRADLYYRLAVIELKIPSLEERGAVDKIAIFKAFIASVVGAERLASLPDIPYWLADAVADTYFPGNVRELRNLAERIGVTVRQIGAWDAARLHRLLAVARSSQPVPAESAAEVLVDRSKWDMAERSRVLAALDANSWRRQDTAQYLGISRKVLWEKMRKYQIFDEEPETRESE</sequence>
<gene>
    <name evidence="8" type="ORF">A9O66_15990</name>
    <name evidence="7" type="ORF">VOI32_19555</name>
</gene>
<evidence type="ECO:0000313" key="7">
    <source>
        <dbReference type="EMBL" id="MEO1756125.1"/>
    </source>
</evidence>
<keyword evidence="5" id="KW-0804">Transcription</keyword>
<dbReference type="PROSITE" id="PS00688">
    <property type="entry name" value="SIGMA54_INTERACT_3"/>
    <property type="match status" value="1"/>
</dbReference>
<dbReference type="Pfam" id="PF00158">
    <property type="entry name" value="Sigma54_activat"/>
    <property type="match status" value="1"/>
</dbReference>
<protein>
    <submittedName>
        <fullName evidence="7">Sigma-54 dependent transcriptional regulator</fullName>
    </submittedName>
    <submittedName>
        <fullName evidence="8">Sigma-54-dependent Fis family transcriptional regulator</fullName>
    </submittedName>
</protein>
<dbReference type="FunFam" id="3.40.50.300:FF:000006">
    <property type="entry name" value="DNA-binding transcriptional regulator NtrC"/>
    <property type="match status" value="1"/>
</dbReference>
<organism evidence="8 9">
    <name type="scientific">Paraburkholderia caribensis</name>
    <dbReference type="NCBI Taxonomy" id="75105"/>
    <lineage>
        <taxon>Bacteria</taxon>
        <taxon>Pseudomonadati</taxon>
        <taxon>Pseudomonadota</taxon>
        <taxon>Betaproteobacteria</taxon>
        <taxon>Burkholderiales</taxon>
        <taxon>Burkholderiaceae</taxon>
        <taxon>Paraburkholderia</taxon>
    </lineage>
</organism>
<evidence type="ECO:0000259" key="6">
    <source>
        <dbReference type="PROSITE" id="PS50045"/>
    </source>
</evidence>
<evidence type="ECO:0000256" key="3">
    <source>
        <dbReference type="ARBA" id="ARBA00023015"/>
    </source>
</evidence>
<dbReference type="Gene3D" id="1.10.10.60">
    <property type="entry name" value="Homeodomain-like"/>
    <property type="match status" value="1"/>
</dbReference>
<dbReference type="PANTHER" id="PTHR32071">
    <property type="entry name" value="TRANSCRIPTIONAL REGULATORY PROTEIN"/>
    <property type="match status" value="1"/>
</dbReference>
<evidence type="ECO:0000313" key="8">
    <source>
        <dbReference type="EMBL" id="QLB63745.1"/>
    </source>
</evidence>
<dbReference type="InterPro" id="IPR002197">
    <property type="entry name" value="HTH_Fis"/>
</dbReference>
<reference evidence="7 10" key="3">
    <citation type="submission" date="2024-01" db="EMBL/GenBank/DDBJ databases">
        <title>The diversity of rhizobia nodulating Mimosa spp. in eleven states of Brazil covering several biomes is determined by host plant, location, and edaphic factors.</title>
        <authorList>
            <person name="Rouws L."/>
            <person name="Barauna A."/>
            <person name="Beukes C."/>
            <person name="De Faria S.M."/>
            <person name="Gross E."/>
            <person name="Dos Reis Junior F.B."/>
            <person name="Simon M."/>
            <person name="Maluk M."/>
            <person name="Odee D.W."/>
            <person name="Kenicer G."/>
            <person name="Young J.P.W."/>
            <person name="Reis V.M."/>
            <person name="Zilli J."/>
            <person name="James E.K."/>
        </authorList>
    </citation>
    <scope>NUCLEOTIDE SEQUENCE [LARGE SCALE GENOMIC DNA]</scope>
    <source>
        <strain evidence="7 10">JHI1651</strain>
    </source>
</reference>